<dbReference type="GO" id="GO:0006952">
    <property type="term" value="P:defense response"/>
    <property type="evidence" value="ECO:0007669"/>
    <property type="project" value="UniProtKB-KW"/>
</dbReference>
<evidence type="ECO:0000259" key="7">
    <source>
        <dbReference type="Pfam" id="PF18052"/>
    </source>
</evidence>
<dbReference type="InterPro" id="IPR002182">
    <property type="entry name" value="NB-ARC"/>
</dbReference>
<keyword evidence="2" id="KW-0433">Leucine-rich repeat</keyword>
<dbReference type="EMBL" id="CP144754">
    <property type="protein sequence ID" value="WVZ96518.1"/>
    <property type="molecule type" value="Genomic_DNA"/>
</dbReference>
<feature type="domain" description="NB-ARC" evidence="6">
    <location>
        <begin position="176"/>
        <end position="252"/>
    </location>
</feature>
<evidence type="ECO:0000256" key="4">
    <source>
        <dbReference type="ARBA" id="ARBA00022741"/>
    </source>
</evidence>
<name>A0AAQ3US91_PASNO</name>
<evidence type="ECO:0000256" key="5">
    <source>
        <dbReference type="ARBA" id="ARBA00022821"/>
    </source>
</evidence>
<dbReference type="Pfam" id="PF00931">
    <property type="entry name" value="NB-ARC"/>
    <property type="match status" value="1"/>
</dbReference>
<accession>A0AAQ3US91</accession>
<dbReference type="InterPro" id="IPR038005">
    <property type="entry name" value="RX-like_CC"/>
</dbReference>
<evidence type="ECO:0000256" key="2">
    <source>
        <dbReference type="ARBA" id="ARBA00022614"/>
    </source>
</evidence>
<dbReference type="Gene3D" id="3.40.50.300">
    <property type="entry name" value="P-loop containing nucleotide triphosphate hydrolases"/>
    <property type="match status" value="1"/>
</dbReference>
<keyword evidence="9" id="KW-1185">Reference proteome</keyword>
<evidence type="ECO:0000256" key="1">
    <source>
        <dbReference type="ARBA" id="ARBA00008894"/>
    </source>
</evidence>
<keyword evidence="4" id="KW-0547">Nucleotide-binding</keyword>
<proteinExistence type="inferred from homology"/>
<dbReference type="AlphaFoldDB" id="A0AAQ3US91"/>
<gene>
    <name evidence="8" type="ORF">U9M48_042148</name>
</gene>
<evidence type="ECO:0000256" key="3">
    <source>
        <dbReference type="ARBA" id="ARBA00022737"/>
    </source>
</evidence>
<feature type="domain" description="Disease resistance N-terminal" evidence="7">
    <location>
        <begin position="5"/>
        <end position="87"/>
    </location>
</feature>
<evidence type="ECO:0000313" key="9">
    <source>
        <dbReference type="Proteomes" id="UP001341281"/>
    </source>
</evidence>
<reference evidence="8 9" key="1">
    <citation type="submission" date="2024-02" db="EMBL/GenBank/DDBJ databases">
        <title>High-quality chromosome-scale genome assembly of Pensacola bahiagrass (Paspalum notatum Flugge var. saurae).</title>
        <authorList>
            <person name="Vega J.M."/>
            <person name="Podio M."/>
            <person name="Orjuela J."/>
            <person name="Siena L.A."/>
            <person name="Pessino S.C."/>
            <person name="Combes M.C."/>
            <person name="Mariac C."/>
            <person name="Albertini E."/>
            <person name="Pupilli F."/>
            <person name="Ortiz J.P.A."/>
            <person name="Leblanc O."/>
        </authorList>
    </citation>
    <scope>NUCLEOTIDE SEQUENCE [LARGE SCALE GENOMIC DNA]</scope>
    <source>
        <strain evidence="8">R1</strain>
        <tissue evidence="8">Leaf</tissue>
    </source>
</reference>
<keyword evidence="3" id="KW-0677">Repeat</keyword>
<keyword evidence="5" id="KW-0611">Plant defense</keyword>
<dbReference type="InterPro" id="IPR041118">
    <property type="entry name" value="Rx_N"/>
</dbReference>
<dbReference type="Pfam" id="PF18052">
    <property type="entry name" value="Rx_N"/>
    <property type="match status" value="1"/>
</dbReference>
<organism evidence="8 9">
    <name type="scientific">Paspalum notatum var. saurae</name>
    <dbReference type="NCBI Taxonomy" id="547442"/>
    <lineage>
        <taxon>Eukaryota</taxon>
        <taxon>Viridiplantae</taxon>
        <taxon>Streptophyta</taxon>
        <taxon>Embryophyta</taxon>
        <taxon>Tracheophyta</taxon>
        <taxon>Spermatophyta</taxon>
        <taxon>Magnoliopsida</taxon>
        <taxon>Liliopsida</taxon>
        <taxon>Poales</taxon>
        <taxon>Poaceae</taxon>
        <taxon>PACMAD clade</taxon>
        <taxon>Panicoideae</taxon>
        <taxon>Andropogonodae</taxon>
        <taxon>Paspaleae</taxon>
        <taxon>Paspalinae</taxon>
        <taxon>Paspalum</taxon>
    </lineage>
</organism>
<protein>
    <submittedName>
        <fullName evidence="8">Uncharacterized protein</fullName>
    </submittedName>
</protein>
<dbReference type="CDD" id="cd14798">
    <property type="entry name" value="RX-CC_like"/>
    <property type="match status" value="1"/>
</dbReference>
<evidence type="ECO:0000259" key="6">
    <source>
        <dbReference type="Pfam" id="PF00931"/>
    </source>
</evidence>
<dbReference type="PANTHER" id="PTHR19338">
    <property type="entry name" value="TRANSLOCASE OF INNER MITOCHONDRIAL MEMBRANE 13 HOMOLOG"/>
    <property type="match status" value="1"/>
</dbReference>
<dbReference type="Proteomes" id="UP001341281">
    <property type="component" value="Chromosome 10"/>
</dbReference>
<dbReference type="Gene3D" id="1.20.5.4130">
    <property type="match status" value="1"/>
</dbReference>
<comment type="similarity">
    <text evidence="1">Belongs to the disease resistance NB-LRR family.</text>
</comment>
<dbReference type="PANTHER" id="PTHR19338:SF75">
    <property type="entry name" value="OS08G0170100 PROTEIN"/>
    <property type="match status" value="1"/>
</dbReference>
<dbReference type="SUPFAM" id="SSF52540">
    <property type="entry name" value="P-loop containing nucleoside triphosphate hydrolases"/>
    <property type="match status" value="1"/>
</dbReference>
<dbReference type="InterPro" id="IPR027417">
    <property type="entry name" value="P-loop_NTPase"/>
</dbReference>
<dbReference type="GO" id="GO:0043531">
    <property type="term" value="F:ADP binding"/>
    <property type="evidence" value="ECO:0007669"/>
    <property type="project" value="InterPro"/>
</dbReference>
<sequence>MATGAIGSLLPKLGLLLNNEYDLQKGVKEKIGHLSRELKAAKTPLTIIGDVPWDELNPQVRLWARDVREASYDMEDIIDTFLVRVVGAPPGPTEPRVFGRLKKNMGSLFQKSKARRKISKLTQDISDKLNEVEARRDRYKVVDSIAAMSSASVKKIDPRLLNVHKSVKEFVGLEGPMDDLINKLSLGSDEDESDTNIKIVALVGIGGLGKTTLAKAVYEKLKSHFECGAFVTVGQNPDTENVFRDILIGLDKRK</sequence>
<evidence type="ECO:0000313" key="8">
    <source>
        <dbReference type="EMBL" id="WVZ96518.1"/>
    </source>
</evidence>